<sequence>MMSNAQAHSVCSNKNYWVLGASSGIGLQLATDLARLENHVIVSGRNATALEHLKKQYPNHVTVLVFDLQSEDDFLIVKKTLPELIDSLDGVIYCAGICEYVDDLHNNRALYRRVFAVNFFAAVDILELSIPLLKKSDTRGCFMGIGSLAAQAPFTRAQAYGASKAAFEYFMACQRIDLEPIGIDVCTVLPGFVKTPLTDKNDFKMPFLMSVDEASQIIIDGLAKRKKRIIFPKKLYWLLQIYRWWPQLWFGSVAKKMRRENDV</sequence>
<comment type="similarity">
    <text evidence="1">Belongs to the short-chain dehydrogenases/reductases (SDR) family.</text>
</comment>
<protein>
    <submittedName>
        <fullName evidence="3">SDR family oxidoreductase</fullName>
    </submittedName>
</protein>
<dbReference type="Proteomes" id="UP001465153">
    <property type="component" value="Unassembled WGS sequence"/>
</dbReference>
<keyword evidence="4" id="KW-1185">Reference proteome</keyword>
<reference evidence="3 4" key="1">
    <citation type="submission" date="2024-04" db="EMBL/GenBank/DDBJ databases">
        <title>Draft genome sequence of Sessilibacter corallicola NBRC 116591.</title>
        <authorList>
            <person name="Miyakawa T."/>
            <person name="Kusuya Y."/>
            <person name="Miura T."/>
        </authorList>
    </citation>
    <scope>NUCLEOTIDE SEQUENCE [LARGE SCALE GENOMIC DNA]</scope>
    <source>
        <strain evidence="3 4">KU-00831-HH</strain>
    </source>
</reference>
<gene>
    <name evidence="3" type="ORF">NBRC116591_01080</name>
</gene>
<organism evidence="3 4">
    <name type="scientific">Sessilibacter corallicola</name>
    <dbReference type="NCBI Taxonomy" id="2904075"/>
    <lineage>
        <taxon>Bacteria</taxon>
        <taxon>Pseudomonadati</taxon>
        <taxon>Pseudomonadota</taxon>
        <taxon>Gammaproteobacteria</taxon>
        <taxon>Cellvibrionales</taxon>
        <taxon>Cellvibrionaceae</taxon>
        <taxon>Sessilibacter</taxon>
    </lineage>
</organism>
<evidence type="ECO:0000313" key="4">
    <source>
        <dbReference type="Proteomes" id="UP001465153"/>
    </source>
</evidence>
<dbReference type="PRINTS" id="PR00081">
    <property type="entry name" value="GDHRDH"/>
</dbReference>
<dbReference type="PANTHER" id="PTHR44196">
    <property type="entry name" value="DEHYDROGENASE/REDUCTASE SDR FAMILY MEMBER 7B"/>
    <property type="match status" value="1"/>
</dbReference>
<proteinExistence type="inferred from homology"/>
<evidence type="ECO:0000256" key="1">
    <source>
        <dbReference type="ARBA" id="ARBA00006484"/>
    </source>
</evidence>
<evidence type="ECO:0000313" key="3">
    <source>
        <dbReference type="EMBL" id="GAA6166298.1"/>
    </source>
</evidence>
<dbReference type="EMBL" id="BAABWN010000001">
    <property type="protein sequence ID" value="GAA6166298.1"/>
    <property type="molecule type" value="Genomic_DNA"/>
</dbReference>
<keyword evidence="2" id="KW-0560">Oxidoreductase</keyword>
<accession>A0ABQ0A427</accession>
<dbReference type="Gene3D" id="3.40.50.720">
    <property type="entry name" value="NAD(P)-binding Rossmann-like Domain"/>
    <property type="match status" value="1"/>
</dbReference>
<comment type="caution">
    <text evidence="3">The sequence shown here is derived from an EMBL/GenBank/DDBJ whole genome shotgun (WGS) entry which is preliminary data.</text>
</comment>
<dbReference type="InterPro" id="IPR002347">
    <property type="entry name" value="SDR_fam"/>
</dbReference>
<evidence type="ECO:0000256" key="2">
    <source>
        <dbReference type="ARBA" id="ARBA00023002"/>
    </source>
</evidence>
<name>A0ABQ0A427_9GAMM</name>
<dbReference type="PANTHER" id="PTHR44196:SF1">
    <property type="entry name" value="DEHYDROGENASE_REDUCTASE SDR FAMILY MEMBER 7B"/>
    <property type="match status" value="1"/>
</dbReference>
<dbReference type="SUPFAM" id="SSF51735">
    <property type="entry name" value="NAD(P)-binding Rossmann-fold domains"/>
    <property type="match status" value="1"/>
</dbReference>
<dbReference type="Pfam" id="PF00106">
    <property type="entry name" value="adh_short"/>
    <property type="match status" value="1"/>
</dbReference>
<dbReference type="InterPro" id="IPR036291">
    <property type="entry name" value="NAD(P)-bd_dom_sf"/>
</dbReference>